<dbReference type="AlphaFoldDB" id="A0A5K3EZW7"/>
<organism evidence="1">
    <name type="scientific">Mesocestoides corti</name>
    <name type="common">Flatworm</name>
    <dbReference type="NCBI Taxonomy" id="53468"/>
    <lineage>
        <taxon>Eukaryota</taxon>
        <taxon>Metazoa</taxon>
        <taxon>Spiralia</taxon>
        <taxon>Lophotrochozoa</taxon>
        <taxon>Platyhelminthes</taxon>
        <taxon>Cestoda</taxon>
        <taxon>Eucestoda</taxon>
        <taxon>Cyclophyllidea</taxon>
        <taxon>Mesocestoididae</taxon>
        <taxon>Mesocestoides</taxon>
    </lineage>
</organism>
<reference evidence="1" key="1">
    <citation type="submission" date="2019-11" db="UniProtKB">
        <authorList>
            <consortium name="WormBaseParasite"/>
        </authorList>
    </citation>
    <scope>IDENTIFICATION</scope>
</reference>
<proteinExistence type="predicted"/>
<dbReference type="WBParaSite" id="MCU_003817-RA">
    <property type="protein sequence ID" value="MCU_003817-RA"/>
    <property type="gene ID" value="MCU_003817"/>
</dbReference>
<accession>A0A5K3EZW7</accession>
<name>A0A5K3EZW7_MESCO</name>
<protein>
    <submittedName>
        <fullName evidence="1">Uncharacterized protein</fullName>
    </submittedName>
</protein>
<evidence type="ECO:0000313" key="1">
    <source>
        <dbReference type="WBParaSite" id="MCU_003817-RA"/>
    </source>
</evidence>
<sequence>MVDFTVIGEDCDQSARMETERDELTYKTTSKAFCSAFKIYSILSKDTTPRMETERARDELTYKTTSKASCSAFTIDFIVVGPGAVLETTPGPKIYVDTARPKVEQNCR</sequence>